<dbReference type="PROSITE" id="PS51145">
    <property type="entry name" value="ZU5"/>
    <property type="match status" value="1"/>
</dbReference>
<evidence type="ECO:0000256" key="2">
    <source>
        <dbReference type="ARBA" id="ARBA00004496"/>
    </source>
</evidence>
<keyword evidence="4" id="KW-0597">Phosphoprotein</keyword>
<comment type="caution">
    <text evidence="12">The sequence shown here is derived from an EMBL/GenBank/DDBJ whole genome shotgun (WGS) entry which is preliminary data.</text>
</comment>
<dbReference type="InterPro" id="IPR036397">
    <property type="entry name" value="RNaseH_sf"/>
</dbReference>
<reference evidence="12 13" key="1">
    <citation type="journal article" date="2022" name="Allergy">
        <title>Genome assembly and annotation of Periplaneta americana reveal a comprehensive cockroach allergen profile.</title>
        <authorList>
            <person name="Wang L."/>
            <person name="Xiong Q."/>
            <person name="Saelim N."/>
            <person name="Wang L."/>
            <person name="Nong W."/>
            <person name="Wan A.T."/>
            <person name="Shi M."/>
            <person name="Liu X."/>
            <person name="Cao Q."/>
            <person name="Hui J.H.L."/>
            <person name="Sookrung N."/>
            <person name="Leung T.F."/>
            <person name="Tungtrongchitr A."/>
            <person name="Tsui S.K.W."/>
        </authorList>
    </citation>
    <scope>NUCLEOTIDE SEQUENCE [LARGE SCALE GENOMIC DNA]</scope>
    <source>
        <strain evidence="12">PWHHKU_190912</strain>
    </source>
</reference>
<dbReference type="SMART" id="SM00005">
    <property type="entry name" value="DEATH"/>
    <property type="match status" value="1"/>
</dbReference>
<dbReference type="PROSITE" id="PS50017">
    <property type="entry name" value="DEATH_DOMAIN"/>
    <property type="match status" value="1"/>
</dbReference>
<evidence type="ECO:0000256" key="5">
    <source>
        <dbReference type="ARBA" id="ARBA00022737"/>
    </source>
</evidence>
<evidence type="ECO:0000256" key="9">
    <source>
        <dbReference type="SAM" id="Phobius"/>
    </source>
</evidence>
<dbReference type="Gene3D" id="3.30.420.10">
    <property type="entry name" value="Ribonuclease H-like superfamily/Ribonuclease H"/>
    <property type="match status" value="1"/>
</dbReference>
<accession>A0ABQ8TBQ3</accession>
<feature type="compositionally biased region" description="Polar residues" evidence="8">
    <location>
        <begin position="796"/>
        <end position="816"/>
    </location>
</feature>
<protein>
    <submittedName>
        <fullName evidence="12">Uncharacterized protein</fullName>
    </submittedName>
</protein>
<dbReference type="InterPro" id="IPR000488">
    <property type="entry name" value="Death_dom"/>
</dbReference>
<dbReference type="PANTHER" id="PTHR24123">
    <property type="entry name" value="ANKYRIN REPEAT-CONTAINING"/>
    <property type="match status" value="1"/>
</dbReference>
<feature type="compositionally biased region" description="Basic and acidic residues" evidence="8">
    <location>
        <begin position="866"/>
        <end position="877"/>
    </location>
</feature>
<evidence type="ECO:0000259" key="10">
    <source>
        <dbReference type="PROSITE" id="PS50017"/>
    </source>
</evidence>
<feature type="region of interest" description="Disordered" evidence="8">
    <location>
        <begin position="732"/>
        <end position="763"/>
    </location>
</feature>
<keyword evidence="5" id="KW-0677">Repeat</keyword>
<proteinExistence type="predicted"/>
<feature type="domain" description="Death" evidence="10">
    <location>
        <begin position="607"/>
        <end position="690"/>
    </location>
</feature>
<dbReference type="InterPro" id="IPR011029">
    <property type="entry name" value="DEATH-like_dom_sf"/>
</dbReference>
<comment type="subcellular location">
    <subcellularLocation>
        <location evidence="2">Cytoplasm</location>
    </subcellularLocation>
    <subcellularLocation>
        <location evidence="1">Membrane</location>
    </subcellularLocation>
</comment>
<dbReference type="InterPro" id="IPR040745">
    <property type="entry name" value="Ankyrin_UPA"/>
</dbReference>
<dbReference type="PANTHER" id="PTHR24123:SF141">
    <property type="entry name" value="ANKYRIN 2, ISOFORM U"/>
    <property type="match status" value="1"/>
</dbReference>
<dbReference type="Gene3D" id="1.10.10.1450">
    <property type="match status" value="1"/>
</dbReference>
<feature type="compositionally biased region" description="Low complexity" evidence="8">
    <location>
        <begin position="835"/>
        <end position="858"/>
    </location>
</feature>
<keyword evidence="6" id="KW-0040">ANK repeat</keyword>
<dbReference type="EMBL" id="JAJSOF020000011">
    <property type="protein sequence ID" value="KAJ4443969.1"/>
    <property type="molecule type" value="Genomic_DNA"/>
</dbReference>
<dbReference type="InterPro" id="IPR041426">
    <property type="entry name" value="Mos1_HTH"/>
</dbReference>
<dbReference type="Pfam" id="PF00531">
    <property type="entry name" value="Death"/>
    <property type="match status" value="1"/>
</dbReference>
<dbReference type="InterPro" id="IPR001888">
    <property type="entry name" value="Transposase_1"/>
</dbReference>
<evidence type="ECO:0000256" key="8">
    <source>
        <dbReference type="SAM" id="MobiDB-lite"/>
    </source>
</evidence>
<gene>
    <name evidence="12" type="ORF">ANN_05758</name>
</gene>
<evidence type="ECO:0000256" key="7">
    <source>
        <dbReference type="ARBA" id="ARBA00023136"/>
    </source>
</evidence>
<dbReference type="Pfam" id="PF17906">
    <property type="entry name" value="HTH_48"/>
    <property type="match status" value="1"/>
</dbReference>
<evidence type="ECO:0000259" key="11">
    <source>
        <dbReference type="PROSITE" id="PS51145"/>
    </source>
</evidence>
<feature type="domain" description="ZU5" evidence="11">
    <location>
        <begin position="274"/>
        <end position="421"/>
    </location>
</feature>
<dbReference type="Pfam" id="PF01359">
    <property type="entry name" value="Transposase_1"/>
    <property type="match status" value="1"/>
</dbReference>
<dbReference type="CDD" id="cd08317">
    <property type="entry name" value="Death_ank"/>
    <property type="match status" value="1"/>
</dbReference>
<dbReference type="Proteomes" id="UP001148838">
    <property type="component" value="Unassembled WGS sequence"/>
</dbReference>
<evidence type="ECO:0000313" key="12">
    <source>
        <dbReference type="EMBL" id="KAJ4443969.1"/>
    </source>
</evidence>
<keyword evidence="9" id="KW-0812">Transmembrane</keyword>
<keyword evidence="3" id="KW-0963">Cytoplasm</keyword>
<dbReference type="Gene3D" id="1.10.533.10">
    <property type="entry name" value="Death Domain, Fas"/>
    <property type="match status" value="1"/>
</dbReference>
<evidence type="ECO:0000313" key="13">
    <source>
        <dbReference type="Proteomes" id="UP001148838"/>
    </source>
</evidence>
<dbReference type="Gene3D" id="2.60.220.30">
    <property type="match status" value="1"/>
</dbReference>
<feature type="region of interest" description="Disordered" evidence="8">
    <location>
        <begin position="795"/>
        <end position="816"/>
    </location>
</feature>
<keyword evidence="13" id="KW-1185">Reference proteome</keyword>
<keyword evidence="7 9" id="KW-0472">Membrane</keyword>
<feature type="transmembrane region" description="Helical" evidence="9">
    <location>
        <begin position="1188"/>
        <end position="1204"/>
    </location>
</feature>
<keyword evidence="9" id="KW-1133">Transmembrane helix</keyword>
<dbReference type="InterPro" id="IPR000906">
    <property type="entry name" value="ZU5_dom"/>
</dbReference>
<feature type="region of interest" description="Disordered" evidence="8">
    <location>
        <begin position="1106"/>
        <end position="1165"/>
    </location>
</feature>
<dbReference type="SUPFAM" id="SSF47986">
    <property type="entry name" value="DEATH domain"/>
    <property type="match status" value="1"/>
</dbReference>
<organism evidence="12 13">
    <name type="scientific">Periplaneta americana</name>
    <name type="common">American cockroach</name>
    <name type="synonym">Blatta americana</name>
    <dbReference type="NCBI Taxonomy" id="6978"/>
    <lineage>
        <taxon>Eukaryota</taxon>
        <taxon>Metazoa</taxon>
        <taxon>Ecdysozoa</taxon>
        <taxon>Arthropoda</taxon>
        <taxon>Hexapoda</taxon>
        <taxon>Insecta</taxon>
        <taxon>Pterygota</taxon>
        <taxon>Neoptera</taxon>
        <taxon>Polyneoptera</taxon>
        <taxon>Dictyoptera</taxon>
        <taxon>Blattodea</taxon>
        <taxon>Blattoidea</taxon>
        <taxon>Blattidae</taxon>
        <taxon>Blattinae</taxon>
        <taxon>Periplaneta</taxon>
    </lineage>
</organism>
<dbReference type="Pfam" id="PF17809">
    <property type="entry name" value="UPA_2"/>
    <property type="match status" value="1"/>
</dbReference>
<evidence type="ECO:0000256" key="3">
    <source>
        <dbReference type="ARBA" id="ARBA00022490"/>
    </source>
</evidence>
<evidence type="ECO:0000256" key="6">
    <source>
        <dbReference type="ARBA" id="ARBA00023043"/>
    </source>
</evidence>
<dbReference type="InterPro" id="IPR051165">
    <property type="entry name" value="Multifunctional_ANK_Repeat"/>
</dbReference>
<feature type="compositionally biased region" description="Polar residues" evidence="8">
    <location>
        <begin position="734"/>
        <end position="747"/>
    </location>
</feature>
<evidence type="ECO:0000256" key="4">
    <source>
        <dbReference type="ARBA" id="ARBA00022553"/>
    </source>
</evidence>
<evidence type="ECO:0000256" key="1">
    <source>
        <dbReference type="ARBA" id="ARBA00004370"/>
    </source>
</evidence>
<sequence length="1211" mass="135154">MHTSEPEMSQFEQRANIKFCQKLGKTAAETFQMMQQVYGEDAVSRSVVFRWHRRFLQGRDSLEDDVRTGRPQKIRTERKIQEVATLVRANRSQSVDDITATVGVSHGTCYKILSDDLNMSRVTQHSVPRILSQDQRDDRMTICGDLISSADDDPTFLNWIITGDETWCFLYDLQLKRQSATWKTPLSPRQKKPRQDRSKGKVMLELFFDSNGIVHMEFIPEGATVNKTRYKEILGCLRDSICQMSQLEDLHTNRITRILTVDFPHYFAVVSRTRQEVHAIGPEGGMVSSSVVPQVQAVFPPSALTKKIRVGIQAQPIPAELAAKLLGNRVAVSPIVTVEPRRRKFHKPITLTIPVPQAANKGMINQYSGDAPTLRLLCSITGGTTRAQWEDVTGSTPLTFVKDCVTFTTTVSARFWLMDCRNIAEATKMATELYREATHPPFMAKFVVFAKRVDVMEARLRVFCMTDDKEDKTLEHQEHFTEVAKSRDVEVLEGKPQFIEFAGNLIPVMKSGDQLQLGFRAFKENRLPFTVRVKDQDEDTVGRILFMREPKVAKGEPAQTPICTLNIVLPENIIPEAGPSEPDLLELEKNYSFLRDGISHPDTIHRADIRLSDISNLLGADWVPLATELGLSTSDVNLIKSEYPDNVSQQAMVMLRLWLQSSGNKATGIISSGNTLEKALRKIDREDIVNQCVFNVELVTDDMERAVAKVQLDQSGFDALREELGPSRDATLRRNYSNLDPNATNDSDVMKGSESVEELGEPVSNDSSVVKIVEEKKYAGEEKDLGDMMEEFLAHKQQSTSTPLKPVSQSVQDGVNSAKQEMLQDVTEQLERLETTSPSVVTTVHTNKQEIPSPKTSQTPPPSPAEYRDQLGADHYPDGVTQSGNWQPEELDINLISNRQLPTSIQGLSEAAQEHAHSDTAPGSSVVISSHDDDEGLHDTLPAVAALHEKGMTVISPHQRIKPIRKVSRSTRRTSQTSNSQVEDIEWDFGSDDENQGVVNVKTVEVTYSGDPSVDGAQAVVHVKEEVTVKTFPDVPVVTRIEESYNNNEIPFDSSSEFASGNNTEVIKRGKDLTNEFLEGERRYLVDAPPLIIKDTKTLAEDTVDYNQDNSFKGNGDLYEGGENRRYQGSIHSDSDCDSRGSPMSPESRVSLSKRKTLGSSSGSDVALHEGAELSEDEQHSGIYKSRFALFAVITIVLIIKVLMSRTSVKR</sequence>
<name>A0ABQ8TBQ3_PERAM</name>
<dbReference type="Gene3D" id="2.60.40.2660">
    <property type="match status" value="1"/>
</dbReference>
<feature type="region of interest" description="Disordered" evidence="8">
    <location>
        <begin position="834"/>
        <end position="886"/>
    </location>
</feature>